<dbReference type="AlphaFoldDB" id="L7KR72"/>
<evidence type="ECO:0000313" key="3">
    <source>
        <dbReference type="Proteomes" id="UP000010988"/>
    </source>
</evidence>
<dbReference type="RefSeq" id="WP_005177677.1">
    <property type="nucleotide sequence ID" value="NZ_BANR01000022.1"/>
</dbReference>
<dbReference type="InterPro" id="IPR041657">
    <property type="entry name" value="HTH_17"/>
</dbReference>
<dbReference type="EMBL" id="BANR01000022">
    <property type="protein sequence ID" value="GAC50218.1"/>
    <property type="molecule type" value="Genomic_DNA"/>
</dbReference>
<dbReference type="SUPFAM" id="SSF46955">
    <property type="entry name" value="Putative DNA-binding domain"/>
    <property type="match status" value="1"/>
</dbReference>
<feature type="domain" description="Helix-turn-helix" evidence="1">
    <location>
        <begin position="10"/>
        <end position="55"/>
    </location>
</feature>
<dbReference type="OrthoDB" id="4870800at2"/>
<dbReference type="STRING" id="1220583.GOACH_22_00150"/>
<reference evidence="2 3" key="1">
    <citation type="submission" date="2012-12" db="EMBL/GenBank/DDBJ databases">
        <title>Whole genome shotgun sequence of Gordonia aichiensis NBRC 108223.</title>
        <authorList>
            <person name="Isaki-Nakamura S."/>
            <person name="Hosoyama A."/>
            <person name="Tsuchikane K."/>
            <person name="Ando Y."/>
            <person name="Baba S."/>
            <person name="Ohji S."/>
            <person name="Hamada M."/>
            <person name="Tamura T."/>
            <person name="Yamazoe A."/>
            <person name="Yamazaki S."/>
            <person name="Fujita N."/>
        </authorList>
    </citation>
    <scope>NUCLEOTIDE SEQUENCE [LARGE SCALE GENOMIC DNA]</scope>
    <source>
        <strain evidence="2 3">NBRC 108223</strain>
    </source>
</reference>
<sequence>MATKATTYVSLVDLAERWDCSTRTVRRLISSGQLAAFRPTPGVIRISETEVARFEAKASGCFPAA</sequence>
<gene>
    <name evidence="2" type="ORF">GOACH_22_00150</name>
</gene>
<dbReference type="Pfam" id="PF12728">
    <property type="entry name" value="HTH_17"/>
    <property type="match status" value="1"/>
</dbReference>
<evidence type="ECO:0000259" key="1">
    <source>
        <dbReference type="Pfam" id="PF12728"/>
    </source>
</evidence>
<evidence type="ECO:0000313" key="2">
    <source>
        <dbReference type="EMBL" id="GAC50218.1"/>
    </source>
</evidence>
<comment type="caution">
    <text evidence="2">The sequence shown here is derived from an EMBL/GenBank/DDBJ whole genome shotgun (WGS) entry which is preliminary data.</text>
</comment>
<organism evidence="2 3">
    <name type="scientific">Gordonia aichiensis NBRC 108223</name>
    <dbReference type="NCBI Taxonomy" id="1220583"/>
    <lineage>
        <taxon>Bacteria</taxon>
        <taxon>Bacillati</taxon>
        <taxon>Actinomycetota</taxon>
        <taxon>Actinomycetes</taxon>
        <taxon>Mycobacteriales</taxon>
        <taxon>Gordoniaceae</taxon>
        <taxon>Gordonia</taxon>
    </lineage>
</organism>
<protein>
    <recommendedName>
        <fullName evidence="1">Helix-turn-helix domain-containing protein</fullName>
    </recommendedName>
</protein>
<dbReference type="Proteomes" id="UP000010988">
    <property type="component" value="Unassembled WGS sequence"/>
</dbReference>
<accession>L7KR72</accession>
<proteinExistence type="predicted"/>
<name>L7KR72_9ACTN</name>
<dbReference type="InterPro" id="IPR009061">
    <property type="entry name" value="DNA-bd_dom_put_sf"/>
</dbReference>
<keyword evidence="3" id="KW-1185">Reference proteome</keyword>